<keyword evidence="2" id="KW-1185">Reference proteome</keyword>
<dbReference type="Proteomes" id="UP000031668">
    <property type="component" value="Unassembled WGS sequence"/>
</dbReference>
<protein>
    <submittedName>
        <fullName evidence="1">Uncharacterized protein</fullName>
    </submittedName>
</protein>
<proteinExistence type="predicted"/>
<dbReference type="AlphaFoldDB" id="A0A0C2MWN6"/>
<reference evidence="1 2" key="1">
    <citation type="journal article" date="2014" name="Genome Biol. Evol.">
        <title>The genome of the myxosporean Thelohanellus kitauei shows adaptations to nutrient acquisition within its fish host.</title>
        <authorList>
            <person name="Yang Y."/>
            <person name="Xiong J."/>
            <person name="Zhou Z."/>
            <person name="Huo F."/>
            <person name="Miao W."/>
            <person name="Ran C."/>
            <person name="Liu Y."/>
            <person name="Zhang J."/>
            <person name="Feng J."/>
            <person name="Wang M."/>
            <person name="Wang M."/>
            <person name="Wang L."/>
            <person name="Yao B."/>
        </authorList>
    </citation>
    <scope>NUCLEOTIDE SEQUENCE [LARGE SCALE GENOMIC DNA]</scope>
    <source>
        <strain evidence="1">Wuqing</strain>
    </source>
</reference>
<comment type="caution">
    <text evidence="1">The sequence shown here is derived from an EMBL/GenBank/DDBJ whole genome shotgun (WGS) entry which is preliminary data.</text>
</comment>
<evidence type="ECO:0000313" key="2">
    <source>
        <dbReference type="Proteomes" id="UP000031668"/>
    </source>
</evidence>
<dbReference type="EMBL" id="JWZT01001631">
    <property type="protein sequence ID" value="KII71741.1"/>
    <property type="molecule type" value="Genomic_DNA"/>
</dbReference>
<sequence length="108" mass="12203">MKYNLIVTNIIKGINLNRDFSVIKHSDSSRDLELSAVVMLKLVIPDAYVSDPEIESDNKEETQKFTPVGLGLEHLRLQQPLSQRANLDHNTIIHTLSSSKLNLEIHLS</sequence>
<evidence type="ECO:0000313" key="1">
    <source>
        <dbReference type="EMBL" id="KII71741.1"/>
    </source>
</evidence>
<organism evidence="1 2">
    <name type="scientific">Thelohanellus kitauei</name>
    <name type="common">Myxosporean</name>
    <dbReference type="NCBI Taxonomy" id="669202"/>
    <lineage>
        <taxon>Eukaryota</taxon>
        <taxon>Metazoa</taxon>
        <taxon>Cnidaria</taxon>
        <taxon>Myxozoa</taxon>
        <taxon>Myxosporea</taxon>
        <taxon>Bivalvulida</taxon>
        <taxon>Platysporina</taxon>
        <taxon>Myxobolidae</taxon>
        <taxon>Thelohanellus</taxon>
    </lineage>
</organism>
<gene>
    <name evidence="1" type="ORF">RF11_10224</name>
</gene>
<accession>A0A0C2MWN6</accession>
<name>A0A0C2MWN6_THEKT</name>